<proteinExistence type="predicted"/>
<feature type="compositionally biased region" description="Polar residues" evidence="1">
    <location>
        <begin position="86"/>
        <end position="96"/>
    </location>
</feature>
<protein>
    <submittedName>
        <fullName evidence="2">Uncharacterized protein</fullName>
    </submittedName>
</protein>
<sequence length="96" mass="10469">MRQLVYEGYGGLARQEAIEVHFFERASLILNLLSCKLGQTIRHRLSLTAAMCFNDPDEHIDPLAMQVSRTGQHGVGLPYAGGSAQEDGQSARSLAP</sequence>
<accession>A0ABN1C6T4</accession>
<dbReference type="Proteomes" id="UP001501706">
    <property type="component" value="Unassembled WGS sequence"/>
</dbReference>
<evidence type="ECO:0000313" key="3">
    <source>
        <dbReference type="Proteomes" id="UP001501706"/>
    </source>
</evidence>
<comment type="caution">
    <text evidence="2">The sequence shown here is derived from an EMBL/GenBank/DDBJ whole genome shotgun (WGS) entry which is preliminary data.</text>
</comment>
<evidence type="ECO:0000256" key="1">
    <source>
        <dbReference type="SAM" id="MobiDB-lite"/>
    </source>
</evidence>
<dbReference type="EMBL" id="BAAAEN010000012">
    <property type="protein sequence ID" value="GAA0512969.1"/>
    <property type="molecule type" value="Genomic_DNA"/>
</dbReference>
<gene>
    <name evidence="2" type="ORF">GCM10009097_32960</name>
</gene>
<reference evidence="2 3" key="1">
    <citation type="journal article" date="2019" name="Int. J. Syst. Evol. Microbiol.">
        <title>The Global Catalogue of Microorganisms (GCM) 10K type strain sequencing project: providing services to taxonomists for standard genome sequencing and annotation.</title>
        <authorList>
            <consortium name="The Broad Institute Genomics Platform"/>
            <consortium name="The Broad Institute Genome Sequencing Center for Infectious Disease"/>
            <person name="Wu L."/>
            <person name="Ma J."/>
        </authorList>
    </citation>
    <scope>NUCLEOTIDE SEQUENCE [LARGE SCALE GENOMIC DNA]</scope>
    <source>
        <strain evidence="2 3">JCM 14330</strain>
    </source>
</reference>
<organism evidence="2 3">
    <name type="scientific">Pigmentiphaga daeguensis</name>
    <dbReference type="NCBI Taxonomy" id="414049"/>
    <lineage>
        <taxon>Bacteria</taxon>
        <taxon>Pseudomonadati</taxon>
        <taxon>Pseudomonadota</taxon>
        <taxon>Betaproteobacteria</taxon>
        <taxon>Burkholderiales</taxon>
        <taxon>Alcaligenaceae</taxon>
        <taxon>Pigmentiphaga</taxon>
    </lineage>
</organism>
<keyword evidence="3" id="KW-1185">Reference proteome</keyword>
<name>A0ABN1C6T4_9BURK</name>
<feature type="region of interest" description="Disordered" evidence="1">
    <location>
        <begin position="74"/>
        <end position="96"/>
    </location>
</feature>
<evidence type="ECO:0000313" key="2">
    <source>
        <dbReference type="EMBL" id="GAA0512969.1"/>
    </source>
</evidence>